<evidence type="ECO:0000256" key="1">
    <source>
        <dbReference type="SAM" id="Coils"/>
    </source>
</evidence>
<organism evidence="2 3">
    <name type="scientific">Vibrio breoganii</name>
    <dbReference type="NCBI Taxonomy" id="553239"/>
    <lineage>
        <taxon>Bacteria</taxon>
        <taxon>Pseudomonadati</taxon>
        <taxon>Pseudomonadota</taxon>
        <taxon>Gammaproteobacteria</taxon>
        <taxon>Vibrionales</taxon>
        <taxon>Vibrionaceae</taxon>
        <taxon>Vibrio</taxon>
    </lineage>
</organism>
<protein>
    <submittedName>
        <fullName evidence="2">Uncharacterized protein</fullName>
    </submittedName>
</protein>
<comment type="caution">
    <text evidence="2">The sequence shown here is derived from an EMBL/GenBank/DDBJ whole genome shotgun (WGS) entry which is preliminary data.</text>
</comment>
<dbReference type="EMBL" id="JABCJR010000007">
    <property type="protein sequence ID" value="NMR69377.1"/>
    <property type="molecule type" value="Genomic_DNA"/>
</dbReference>
<proteinExistence type="predicted"/>
<sequence length="59" mass="6895">MSNIIDRFLAEMVTMADNYDQRLDDLEAHRESVQDNHRVLLMVCIEELKSLKGDRSNSK</sequence>
<name>A0ABX1U6Q7_9VIBR</name>
<accession>A0ABX1U6Q7</accession>
<keyword evidence="3" id="KW-1185">Reference proteome</keyword>
<dbReference type="RefSeq" id="WP_102322917.1">
    <property type="nucleotide sequence ID" value="NZ_JABBXC010000009.1"/>
</dbReference>
<dbReference type="Proteomes" id="UP000590068">
    <property type="component" value="Unassembled WGS sequence"/>
</dbReference>
<evidence type="ECO:0000313" key="2">
    <source>
        <dbReference type="EMBL" id="NMR69377.1"/>
    </source>
</evidence>
<reference evidence="2 3" key="1">
    <citation type="submission" date="2020-04" db="EMBL/GenBank/DDBJ databases">
        <title>WGS-Seq of Vibrio isolated by the O'Toole Lab.</title>
        <authorList>
            <person name="Mckone K.P."/>
            <person name="Whitaker R."/>
            <person name="Sevigney J.L."/>
            <person name="Herring J.B."/>
            <person name="O'Toole G."/>
        </authorList>
    </citation>
    <scope>NUCLEOTIDE SEQUENCE [LARGE SCALE GENOMIC DNA]</scope>
    <source>
        <strain evidence="2 3">BS_02</strain>
    </source>
</reference>
<keyword evidence="1" id="KW-0175">Coiled coil</keyword>
<evidence type="ECO:0000313" key="3">
    <source>
        <dbReference type="Proteomes" id="UP000590068"/>
    </source>
</evidence>
<feature type="coiled-coil region" evidence="1">
    <location>
        <begin position="9"/>
        <end position="36"/>
    </location>
</feature>
<gene>
    <name evidence="2" type="ORF">HJ568_05240</name>
</gene>